<dbReference type="PANTHER" id="PTHR10210">
    <property type="entry name" value="RIBOSE-PHOSPHATE DIPHOSPHOKINASE FAMILY MEMBER"/>
    <property type="match status" value="1"/>
</dbReference>
<dbReference type="GO" id="GO:0016301">
    <property type="term" value="F:kinase activity"/>
    <property type="evidence" value="ECO:0007669"/>
    <property type="project" value="UniProtKB-KW"/>
</dbReference>
<feature type="binding site" evidence="12">
    <location>
        <begin position="220"/>
        <end position="224"/>
    </location>
    <ligand>
        <name>D-ribose 5-phosphate</name>
        <dbReference type="ChEBI" id="CHEBI:78346"/>
    </ligand>
</feature>
<comment type="similarity">
    <text evidence="11 12">Belongs to the ribose-phosphate pyrophosphokinase family. Class I subfamily.</text>
</comment>
<comment type="catalytic activity">
    <reaction evidence="9 12">
        <text>D-ribose 5-phosphate + ATP = 5-phospho-alpha-D-ribose 1-diphosphate + AMP + H(+)</text>
        <dbReference type="Rhea" id="RHEA:15609"/>
        <dbReference type="ChEBI" id="CHEBI:15378"/>
        <dbReference type="ChEBI" id="CHEBI:30616"/>
        <dbReference type="ChEBI" id="CHEBI:58017"/>
        <dbReference type="ChEBI" id="CHEBI:78346"/>
        <dbReference type="ChEBI" id="CHEBI:456215"/>
        <dbReference type="EC" id="2.7.6.1"/>
    </reaction>
</comment>
<feature type="binding site" evidence="12">
    <location>
        <position position="192"/>
    </location>
    <ligand>
        <name>D-ribose 5-phosphate</name>
        <dbReference type="ChEBI" id="CHEBI:78346"/>
    </ligand>
</feature>
<dbReference type="PANTHER" id="PTHR10210:SF41">
    <property type="entry name" value="RIBOSE-PHOSPHATE PYROPHOSPHOKINASE 1, CHLOROPLASTIC"/>
    <property type="match status" value="1"/>
</dbReference>
<keyword evidence="7 12" id="KW-0067">ATP-binding</keyword>
<dbReference type="NCBIfam" id="TIGR01251">
    <property type="entry name" value="ribP_PPkin"/>
    <property type="match status" value="1"/>
</dbReference>
<evidence type="ECO:0000256" key="6">
    <source>
        <dbReference type="ARBA" id="ARBA00022777"/>
    </source>
</evidence>
<evidence type="ECO:0000313" key="14">
    <source>
        <dbReference type="EMBL" id="HFK23913.1"/>
    </source>
</evidence>
<comment type="pathway">
    <text evidence="1 12">Metabolic intermediate biosynthesis; 5-phospho-alpha-D-ribose 1-diphosphate biosynthesis; 5-phospho-alpha-D-ribose 1-diphosphate from D-ribose 5-phosphate (route I): step 1/1.</text>
</comment>
<evidence type="ECO:0000256" key="1">
    <source>
        <dbReference type="ARBA" id="ARBA00004996"/>
    </source>
</evidence>
<dbReference type="Gene3D" id="3.40.50.2020">
    <property type="match status" value="2"/>
</dbReference>
<evidence type="ECO:0000256" key="11">
    <source>
        <dbReference type="ARBA" id="ARBA00061444"/>
    </source>
</evidence>
<feature type="active site" evidence="12">
    <location>
        <position position="190"/>
    </location>
</feature>
<dbReference type="CDD" id="cd06223">
    <property type="entry name" value="PRTases_typeI"/>
    <property type="match status" value="1"/>
</dbReference>
<comment type="caution">
    <text evidence="14">The sequence shown here is derived from an EMBL/GenBank/DDBJ whole genome shotgun (WGS) entry which is preliminary data.</text>
</comment>
<dbReference type="GO" id="GO:0004749">
    <property type="term" value="F:ribose phosphate diphosphokinase activity"/>
    <property type="evidence" value="ECO:0007669"/>
    <property type="project" value="UniProtKB-UniRule"/>
</dbReference>
<evidence type="ECO:0000256" key="12">
    <source>
        <dbReference type="HAMAP-Rule" id="MF_00583"/>
    </source>
</evidence>
<keyword evidence="8 12" id="KW-0460">Magnesium</keyword>
<dbReference type="AlphaFoldDB" id="A0A7C3J6G5"/>
<evidence type="ECO:0000256" key="8">
    <source>
        <dbReference type="ARBA" id="ARBA00022842"/>
    </source>
</evidence>
<keyword evidence="12" id="KW-0963">Cytoplasm</keyword>
<evidence type="ECO:0000256" key="2">
    <source>
        <dbReference type="ARBA" id="ARBA00022679"/>
    </source>
</evidence>
<dbReference type="GO" id="GO:0000287">
    <property type="term" value="F:magnesium ion binding"/>
    <property type="evidence" value="ECO:0007669"/>
    <property type="project" value="UniProtKB-UniRule"/>
</dbReference>
<keyword evidence="6 12" id="KW-0418">Kinase</keyword>
<name>A0A7C3J6G5_UNCW3</name>
<feature type="binding site" evidence="12">
    <location>
        <begin position="92"/>
        <end position="93"/>
    </location>
    <ligand>
        <name>ATP</name>
        <dbReference type="ChEBI" id="CHEBI:30616"/>
    </ligand>
</feature>
<dbReference type="GO" id="GO:0006015">
    <property type="term" value="P:5-phosphoribose 1-diphosphate biosynthetic process"/>
    <property type="evidence" value="ECO:0007669"/>
    <property type="project" value="UniProtKB-UniRule"/>
</dbReference>
<feature type="binding site" evidence="12">
    <location>
        <position position="126"/>
    </location>
    <ligand>
        <name>Mg(2+)</name>
        <dbReference type="ChEBI" id="CHEBI:18420"/>
    </ligand>
</feature>
<dbReference type="GO" id="GO:0006164">
    <property type="term" value="P:purine nucleotide biosynthetic process"/>
    <property type="evidence" value="ECO:0007669"/>
    <property type="project" value="TreeGrafter"/>
</dbReference>
<dbReference type="EMBL" id="DSTT01000005">
    <property type="protein sequence ID" value="HFK23913.1"/>
    <property type="molecule type" value="Genomic_DNA"/>
</dbReference>
<evidence type="ECO:0000256" key="9">
    <source>
        <dbReference type="ARBA" id="ARBA00049535"/>
    </source>
</evidence>
<evidence type="ECO:0000256" key="3">
    <source>
        <dbReference type="ARBA" id="ARBA00022723"/>
    </source>
</evidence>
<dbReference type="HAMAP" id="MF_00583_B">
    <property type="entry name" value="RibP_PPkinase_B"/>
    <property type="match status" value="1"/>
</dbReference>
<keyword evidence="2 12" id="KW-0808">Transferase</keyword>
<comment type="subcellular location">
    <subcellularLocation>
        <location evidence="12">Cytoplasm</location>
    </subcellularLocation>
</comment>
<comment type="function">
    <text evidence="10 12">Involved in the biosynthesis of the central metabolite phospho-alpha-D-ribosyl-1-pyrophosphate (PRPP) via the transfer of pyrophosphoryl group from ATP to 1-hydroxyl of ribose-5-phosphate (Rib-5-P).</text>
</comment>
<dbReference type="FunFam" id="3.40.50.2020:FF:000001">
    <property type="entry name" value="Ribose-phosphate pyrophosphokinase"/>
    <property type="match status" value="1"/>
</dbReference>
<dbReference type="InterPro" id="IPR005946">
    <property type="entry name" value="Rib-P_diPkinase"/>
</dbReference>
<keyword evidence="4 12" id="KW-0545">Nucleotide biosynthesis</keyword>
<dbReference type="SMART" id="SM01400">
    <property type="entry name" value="Pribosyltran_N"/>
    <property type="match status" value="1"/>
</dbReference>
<feature type="domain" description="Ribose-phosphate pyrophosphokinase N-terminal" evidence="13">
    <location>
        <begin position="1"/>
        <end position="116"/>
    </location>
</feature>
<dbReference type="GO" id="GO:0005524">
    <property type="term" value="F:ATP binding"/>
    <property type="evidence" value="ECO:0007669"/>
    <property type="project" value="UniProtKB-KW"/>
</dbReference>
<proteinExistence type="inferred from homology"/>
<dbReference type="EC" id="2.7.6.1" evidence="12"/>
<feature type="binding site" evidence="12">
    <location>
        <position position="166"/>
    </location>
    <ligand>
        <name>Mg(2+)</name>
        <dbReference type="ChEBI" id="CHEBI:18420"/>
    </ligand>
</feature>
<comment type="subunit">
    <text evidence="12">Homohexamer.</text>
</comment>
<dbReference type="Pfam" id="PF13793">
    <property type="entry name" value="Pribosyltran_N"/>
    <property type="match status" value="1"/>
</dbReference>
<protein>
    <recommendedName>
        <fullName evidence="12">Ribose-phosphate pyrophosphokinase</fullName>
        <shortName evidence="12">RPPK</shortName>
        <ecNumber evidence="12">2.7.6.1</ecNumber>
    </recommendedName>
    <alternativeName>
        <fullName evidence="12">5-phospho-D-ribosyl alpha-1-diphosphate synthase</fullName>
    </alternativeName>
    <alternativeName>
        <fullName evidence="12">Phosphoribosyl diphosphate synthase</fullName>
    </alternativeName>
    <alternativeName>
        <fullName evidence="12">Phosphoribosyl pyrophosphate synthase</fullName>
        <shortName evidence="12">P-Rib-PP synthase</shortName>
        <shortName evidence="12">PRPP synthase</shortName>
        <shortName evidence="12">PRPPase</shortName>
    </alternativeName>
</protein>
<gene>
    <name evidence="12" type="primary">prs</name>
    <name evidence="14" type="ORF">ENS15_04605</name>
</gene>
<dbReference type="GO" id="GO:0005737">
    <property type="term" value="C:cytoplasm"/>
    <property type="evidence" value="ECO:0007669"/>
    <property type="project" value="UniProtKB-SubCell"/>
</dbReference>
<dbReference type="InterPro" id="IPR029057">
    <property type="entry name" value="PRTase-like"/>
</dbReference>
<evidence type="ECO:0000256" key="5">
    <source>
        <dbReference type="ARBA" id="ARBA00022741"/>
    </source>
</evidence>
<evidence type="ECO:0000256" key="10">
    <source>
        <dbReference type="ARBA" id="ARBA00054914"/>
    </source>
</evidence>
<dbReference type="InterPro" id="IPR029099">
    <property type="entry name" value="Pribosyltran_N"/>
</dbReference>
<dbReference type="Pfam" id="PF14572">
    <property type="entry name" value="Pribosyl_synth"/>
    <property type="match status" value="1"/>
</dbReference>
<comment type="cofactor">
    <cofactor evidence="12">
        <name>Mg(2+)</name>
        <dbReference type="ChEBI" id="CHEBI:18420"/>
    </cofactor>
    <text evidence="12">Binds 2 Mg(2+) ions per subunit.</text>
</comment>
<evidence type="ECO:0000256" key="4">
    <source>
        <dbReference type="ARBA" id="ARBA00022727"/>
    </source>
</evidence>
<sequence>MKLIAGNSNAKIAKEISNKLNIPLVDSLITKFSDGEIRVQINESVRGSHVFVIQSTNPPADNLLELIFIIDALRRASADMITAVIPYYGYARQDKKDAPRVPISSRVVANLLTTAGVSRIMVLELHAEQIQGFFNVPVDHLYSSPVFVEYLLKNEKLDNTVVVSPDAGRVNRARNIAKKLNNLPIAVIDKRRSSPNQSEVMHVVGEVKDKDILMVDDIIDTAGTITKAAEALKYNGAKRIIACVTHPLLSGDAIAKIKNSPIDKLYTSNSVVIPEEKKIEKIEVLSMADLFANAIKRVYNKESISALFD</sequence>
<dbReference type="SUPFAM" id="SSF53271">
    <property type="entry name" value="PRTase-like"/>
    <property type="match status" value="1"/>
</dbReference>
<accession>A0A7C3J6G5</accession>
<dbReference type="InterPro" id="IPR037515">
    <property type="entry name" value="Rib-P_diPkinase_bac"/>
</dbReference>
<feature type="binding site" evidence="12">
    <location>
        <position position="216"/>
    </location>
    <ligand>
        <name>D-ribose 5-phosphate</name>
        <dbReference type="ChEBI" id="CHEBI:78346"/>
    </ligand>
</feature>
<feature type="binding site" evidence="12">
    <location>
        <begin position="34"/>
        <end position="36"/>
    </location>
    <ligand>
        <name>ATP</name>
        <dbReference type="ChEBI" id="CHEBI:30616"/>
    </ligand>
</feature>
<dbReference type="GO" id="GO:0002189">
    <property type="term" value="C:ribose phosphate diphosphokinase complex"/>
    <property type="evidence" value="ECO:0007669"/>
    <property type="project" value="TreeGrafter"/>
</dbReference>
<evidence type="ECO:0000256" key="7">
    <source>
        <dbReference type="ARBA" id="ARBA00022840"/>
    </source>
</evidence>
<keyword evidence="3 12" id="KW-0479">Metal-binding</keyword>
<keyword evidence="5 12" id="KW-0547">Nucleotide-binding</keyword>
<dbReference type="NCBIfam" id="NF002320">
    <property type="entry name" value="PRK01259.1"/>
    <property type="match status" value="1"/>
</dbReference>
<reference evidence="14" key="1">
    <citation type="journal article" date="2020" name="mSystems">
        <title>Genome- and Community-Level Interaction Insights into Carbon Utilization and Element Cycling Functions of Hydrothermarchaeota in Hydrothermal Sediment.</title>
        <authorList>
            <person name="Zhou Z."/>
            <person name="Liu Y."/>
            <person name="Xu W."/>
            <person name="Pan J."/>
            <person name="Luo Z.H."/>
            <person name="Li M."/>
        </authorList>
    </citation>
    <scope>NUCLEOTIDE SEQUENCE [LARGE SCALE GENOMIC DNA]</scope>
    <source>
        <strain evidence="14">SpSt-464</strain>
    </source>
</reference>
<dbReference type="InterPro" id="IPR000836">
    <property type="entry name" value="PRTase_dom"/>
</dbReference>
<dbReference type="UniPathway" id="UPA00087">
    <property type="reaction ID" value="UER00172"/>
</dbReference>
<evidence type="ECO:0000259" key="13">
    <source>
        <dbReference type="Pfam" id="PF13793"/>
    </source>
</evidence>
<organism evidence="14">
    <name type="scientific">candidate division WOR-3 bacterium</name>
    <dbReference type="NCBI Taxonomy" id="2052148"/>
    <lineage>
        <taxon>Bacteria</taxon>
        <taxon>Bacteria division WOR-3</taxon>
    </lineage>
</organism>